<evidence type="ECO:0000256" key="1">
    <source>
        <dbReference type="SAM" id="MobiDB-lite"/>
    </source>
</evidence>
<proteinExistence type="predicted"/>
<evidence type="ECO:0000313" key="3">
    <source>
        <dbReference type="Proteomes" id="UP001623348"/>
    </source>
</evidence>
<comment type="caution">
    <text evidence="2">The sequence shown here is derived from an EMBL/GenBank/DDBJ whole genome shotgun (WGS) entry which is preliminary data.</text>
</comment>
<keyword evidence="3" id="KW-1185">Reference proteome</keyword>
<accession>A0ABC9YEL9</accession>
<gene>
    <name evidence="2" type="ORF">GRJ2_003180300</name>
</gene>
<sequence>MVKQAVPLQPMKDDGGADIHLQPVEDPMPEQVEAPEGGCDPVGSPRQSRFAARTCDPVGDLRWSSLVLKDCML</sequence>
<dbReference type="AlphaFoldDB" id="A0ABC9YEL9"/>
<dbReference type="EMBL" id="BAAFJT010000170">
    <property type="protein sequence ID" value="GAB0207147.1"/>
    <property type="molecule type" value="Genomic_DNA"/>
</dbReference>
<evidence type="ECO:0000313" key="2">
    <source>
        <dbReference type="EMBL" id="GAB0207147.1"/>
    </source>
</evidence>
<organism evidence="2 3">
    <name type="scientific">Grus japonensis</name>
    <name type="common">Japanese crane</name>
    <name type="synonym">Red-crowned crane</name>
    <dbReference type="NCBI Taxonomy" id="30415"/>
    <lineage>
        <taxon>Eukaryota</taxon>
        <taxon>Metazoa</taxon>
        <taxon>Chordata</taxon>
        <taxon>Craniata</taxon>
        <taxon>Vertebrata</taxon>
        <taxon>Euteleostomi</taxon>
        <taxon>Archelosauria</taxon>
        <taxon>Archosauria</taxon>
        <taxon>Dinosauria</taxon>
        <taxon>Saurischia</taxon>
        <taxon>Theropoda</taxon>
        <taxon>Coelurosauria</taxon>
        <taxon>Aves</taxon>
        <taxon>Neognathae</taxon>
        <taxon>Neoaves</taxon>
        <taxon>Gruiformes</taxon>
        <taxon>Gruidae</taxon>
        <taxon>Grus</taxon>
    </lineage>
</organism>
<dbReference type="Proteomes" id="UP001623348">
    <property type="component" value="Unassembled WGS sequence"/>
</dbReference>
<protein>
    <submittedName>
        <fullName evidence="2">AN1-type zinc finger protein 5-like</fullName>
    </submittedName>
</protein>
<name>A0ABC9YEL9_GRUJA</name>
<feature type="region of interest" description="Disordered" evidence="1">
    <location>
        <begin position="1"/>
        <end position="23"/>
    </location>
</feature>
<reference evidence="2 3" key="1">
    <citation type="submission" date="2024-06" db="EMBL/GenBank/DDBJ databases">
        <title>The draft genome of Grus japonensis, version 3.</title>
        <authorList>
            <person name="Nabeshima K."/>
            <person name="Suzuki S."/>
            <person name="Onuma M."/>
        </authorList>
    </citation>
    <scope>NUCLEOTIDE SEQUENCE [LARGE SCALE GENOMIC DNA]</scope>
    <source>
        <strain evidence="2 3">451A</strain>
    </source>
</reference>